<feature type="transmembrane region" description="Helical" evidence="7">
    <location>
        <begin position="48"/>
        <end position="66"/>
    </location>
</feature>
<dbReference type="InterPro" id="IPR045035">
    <property type="entry name" value="YSL-like"/>
</dbReference>
<evidence type="ECO:0000313" key="8">
    <source>
        <dbReference type="EMBL" id="KAK5993668.1"/>
    </source>
</evidence>
<evidence type="ECO:0000313" key="9">
    <source>
        <dbReference type="Proteomes" id="UP001338125"/>
    </source>
</evidence>
<dbReference type="Proteomes" id="UP001338125">
    <property type="component" value="Unassembled WGS sequence"/>
</dbReference>
<evidence type="ECO:0000256" key="5">
    <source>
        <dbReference type="ARBA" id="ARBA00022989"/>
    </source>
</evidence>
<comment type="caution">
    <text evidence="8">The sequence shown here is derived from an EMBL/GenBank/DDBJ whole genome shotgun (WGS) entry which is preliminary data.</text>
</comment>
<comment type="similarity">
    <text evidence="2">Belongs to the oligopeptide OPT transporter family.</text>
</comment>
<evidence type="ECO:0000256" key="7">
    <source>
        <dbReference type="SAM" id="Phobius"/>
    </source>
</evidence>
<feature type="transmembrane region" description="Helical" evidence="7">
    <location>
        <begin position="216"/>
        <end position="237"/>
    </location>
</feature>
<protein>
    <submittedName>
        <fullName evidence="8">Metal-nicotianamine transporter YSL5</fullName>
    </submittedName>
</protein>
<dbReference type="Pfam" id="PF03169">
    <property type="entry name" value="OPT"/>
    <property type="match status" value="1"/>
</dbReference>
<name>A0ABR0SNI0_9HYPO</name>
<keyword evidence="3" id="KW-0813">Transport</keyword>
<dbReference type="PANTHER" id="PTHR31645:SF3">
    <property type="entry name" value="OLIGOPEPTIDE TRANSPORTER"/>
    <property type="match status" value="1"/>
</dbReference>
<evidence type="ECO:0000256" key="3">
    <source>
        <dbReference type="ARBA" id="ARBA00022448"/>
    </source>
</evidence>
<feature type="transmembrane region" description="Helical" evidence="7">
    <location>
        <begin position="140"/>
        <end position="161"/>
    </location>
</feature>
<organism evidence="8 9">
    <name type="scientific">Cladobotryum mycophilum</name>
    <dbReference type="NCBI Taxonomy" id="491253"/>
    <lineage>
        <taxon>Eukaryota</taxon>
        <taxon>Fungi</taxon>
        <taxon>Dikarya</taxon>
        <taxon>Ascomycota</taxon>
        <taxon>Pezizomycotina</taxon>
        <taxon>Sordariomycetes</taxon>
        <taxon>Hypocreomycetidae</taxon>
        <taxon>Hypocreales</taxon>
        <taxon>Hypocreaceae</taxon>
        <taxon>Cladobotryum</taxon>
    </lineage>
</organism>
<keyword evidence="4 7" id="KW-0812">Transmembrane</keyword>
<keyword evidence="9" id="KW-1185">Reference proteome</keyword>
<feature type="transmembrane region" description="Helical" evidence="7">
    <location>
        <begin position="316"/>
        <end position="335"/>
    </location>
</feature>
<evidence type="ECO:0000256" key="2">
    <source>
        <dbReference type="ARBA" id="ARBA00008807"/>
    </source>
</evidence>
<feature type="transmembrane region" description="Helical" evidence="7">
    <location>
        <begin position="579"/>
        <end position="602"/>
    </location>
</feature>
<feature type="transmembrane region" description="Helical" evidence="7">
    <location>
        <begin position="396"/>
        <end position="418"/>
    </location>
</feature>
<evidence type="ECO:0000256" key="1">
    <source>
        <dbReference type="ARBA" id="ARBA00004141"/>
    </source>
</evidence>
<proteinExistence type="inferred from homology"/>
<feature type="transmembrane region" description="Helical" evidence="7">
    <location>
        <begin position="622"/>
        <end position="646"/>
    </location>
</feature>
<keyword evidence="6 7" id="KW-0472">Membrane</keyword>
<feature type="transmembrane region" description="Helical" evidence="7">
    <location>
        <begin position="109"/>
        <end position="128"/>
    </location>
</feature>
<feature type="transmembrane region" description="Helical" evidence="7">
    <location>
        <begin position="480"/>
        <end position="501"/>
    </location>
</feature>
<sequence length="665" mass="70912">MARDQEQCEATPYEVHLEGLTDDSALDPFSPFHDVEAPSSPRILTVRAVLLGSLCGALVNASNIYLGMKTGWGSSANILGSIIGFAVLKKLSTAIHPFGIHENNIVQTVATSSGGMSGVFISAIPALYQLGLLQTPMKDLLRLILLTASGGFFGLLSIAPLRQFFIRDVAMHFASDGAASAKKKLKATLFAFLGAMALRVTSQYAIGILWDWHVFTWFQAANVATSLAVSLESWGWLLEWSPAMVGSGMLVGSNVAMSFFLGSLLAWGIIGPYLVWQNIAVGHSVVTNGSAWAELKSYTGMTAAFANAESPSPRYWLLWSGVACMLAVALTELVCQYRTLWMFARSAIGHATSTMTRLRESKQQYSLLQSADGTNNYGSIEQSAMSEHSDNITRRMWLPGLIAAIIMTCLVTTLLFGMSVIETFLALGLAFFLSLVAIQAMRATDTMPVTAVSKVSQLLLNLISDFRIGYLLRTPPRAQYAAQLIGTAVAAIIAPSAFVLFTTAHPCILDVDESGSASCEFSGPSIAAWRAVAVAATESTLPIPTSSLYFSLIMAMVGSASVVLRQFGKGKLFDSIKPYVPNFMILALAFTIPSPKYGIAMLVGSGVAMTWKSRRPKSFEGYGFAIAAGLVAGEGIGGTINSILAISGVGGREWGIQVGCPAGRC</sequence>
<gene>
    <name evidence="8" type="ORF">PT974_07103</name>
</gene>
<keyword evidence="5 7" id="KW-1133">Transmembrane helix</keyword>
<comment type="subcellular location">
    <subcellularLocation>
        <location evidence="1">Membrane</location>
        <topology evidence="1">Multi-pass membrane protein</topology>
    </subcellularLocation>
</comment>
<evidence type="ECO:0000256" key="6">
    <source>
        <dbReference type="ARBA" id="ARBA00023136"/>
    </source>
</evidence>
<dbReference type="EMBL" id="JAVFKD010000012">
    <property type="protein sequence ID" value="KAK5993668.1"/>
    <property type="molecule type" value="Genomic_DNA"/>
</dbReference>
<dbReference type="PANTHER" id="PTHR31645">
    <property type="entry name" value="OLIGOPEPTIDE TRANSPORTER YGL114W-RELATED"/>
    <property type="match status" value="1"/>
</dbReference>
<reference evidence="8 9" key="1">
    <citation type="submission" date="2024-01" db="EMBL/GenBank/DDBJ databases">
        <title>Complete genome of Cladobotryum mycophilum ATHUM6906.</title>
        <authorList>
            <person name="Christinaki A.C."/>
            <person name="Myridakis A.I."/>
            <person name="Kouvelis V.N."/>
        </authorList>
    </citation>
    <scope>NUCLEOTIDE SEQUENCE [LARGE SCALE GENOMIC DNA]</scope>
    <source>
        <strain evidence="8 9">ATHUM6906</strain>
    </source>
</reference>
<feature type="transmembrane region" description="Helical" evidence="7">
    <location>
        <begin position="189"/>
        <end position="210"/>
    </location>
</feature>
<feature type="transmembrane region" description="Helical" evidence="7">
    <location>
        <begin position="424"/>
        <end position="441"/>
    </location>
</feature>
<evidence type="ECO:0000256" key="4">
    <source>
        <dbReference type="ARBA" id="ARBA00022692"/>
    </source>
</evidence>
<dbReference type="InterPro" id="IPR004813">
    <property type="entry name" value="OPT"/>
</dbReference>
<accession>A0ABR0SNI0</accession>
<feature type="transmembrane region" description="Helical" evidence="7">
    <location>
        <begin position="548"/>
        <end position="567"/>
    </location>
</feature>
<feature type="transmembrane region" description="Helical" evidence="7">
    <location>
        <begin position="249"/>
        <end position="270"/>
    </location>
</feature>